<feature type="region of interest" description="Disordered" evidence="7">
    <location>
        <begin position="165"/>
        <end position="234"/>
    </location>
</feature>
<keyword evidence="8" id="KW-1133">Transmembrane helix</keyword>
<comment type="caution">
    <text evidence="10">The sequence shown here is derived from an EMBL/GenBank/DDBJ whole genome shotgun (WGS) entry which is preliminary data.</text>
</comment>
<evidence type="ECO:0000256" key="7">
    <source>
        <dbReference type="SAM" id="MobiDB-lite"/>
    </source>
</evidence>
<evidence type="ECO:0000256" key="6">
    <source>
        <dbReference type="PROSITE-ProRule" id="PRU00433"/>
    </source>
</evidence>
<proteinExistence type="predicted"/>
<protein>
    <submittedName>
        <fullName evidence="10">Cytochrome c family protein</fullName>
    </submittedName>
</protein>
<reference evidence="10 11" key="1">
    <citation type="submission" date="2023-05" db="EMBL/GenBank/DDBJ databases">
        <authorList>
            <person name="Guo Y."/>
        </authorList>
    </citation>
    <scope>NUCLEOTIDE SEQUENCE [LARGE SCALE GENOMIC DNA]</scope>
    <source>
        <strain evidence="10 11">GR2756</strain>
    </source>
</reference>
<sequence>MDNRTNTIAGWVLGAGIIALGASIVTGELFHGERPETMGYPIEGVVEEGAGAAEAEKPIAFYLASADAAAGAQVFKKCAACHTINQGGANGVGPNLWASMGKPMAHVPGFPYSDALKSKGLSWDWETMNHWVQSPKELVPGTKMTFAGLSKPEDRANLLAYLNSQGSNLPVPPPPAAEGNPAEIAAEEADAPAAGDKATDVPVPTEAQAAKQPEGNVGGEGAPAVTGTSKQERH</sequence>
<name>A0ABU3Q6Y8_9SPHN</name>
<dbReference type="Proteomes" id="UP001259572">
    <property type="component" value="Unassembled WGS sequence"/>
</dbReference>
<dbReference type="InterPro" id="IPR002327">
    <property type="entry name" value="Cyt_c_1A/1B"/>
</dbReference>
<dbReference type="InterPro" id="IPR036909">
    <property type="entry name" value="Cyt_c-like_dom_sf"/>
</dbReference>
<dbReference type="Pfam" id="PF00034">
    <property type="entry name" value="Cytochrom_C"/>
    <property type="match status" value="1"/>
</dbReference>
<evidence type="ECO:0000313" key="11">
    <source>
        <dbReference type="Proteomes" id="UP001259572"/>
    </source>
</evidence>
<dbReference type="PRINTS" id="PR00604">
    <property type="entry name" value="CYTCHRMECIAB"/>
</dbReference>
<dbReference type="EMBL" id="JAVUPU010000004">
    <property type="protein sequence ID" value="MDT9599161.1"/>
    <property type="molecule type" value="Genomic_DNA"/>
</dbReference>
<gene>
    <name evidence="10" type="ORF">RQX22_09390</name>
</gene>
<evidence type="ECO:0000256" key="3">
    <source>
        <dbReference type="ARBA" id="ARBA00022723"/>
    </source>
</evidence>
<evidence type="ECO:0000313" key="10">
    <source>
        <dbReference type="EMBL" id="MDT9599161.1"/>
    </source>
</evidence>
<evidence type="ECO:0000256" key="8">
    <source>
        <dbReference type="SAM" id="Phobius"/>
    </source>
</evidence>
<keyword evidence="11" id="KW-1185">Reference proteome</keyword>
<dbReference type="Gene3D" id="1.10.760.10">
    <property type="entry name" value="Cytochrome c-like domain"/>
    <property type="match status" value="1"/>
</dbReference>
<keyword evidence="5 6" id="KW-0408">Iron</keyword>
<keyword evidence="8" id="KW-0472">Membrane</keyword>
<dbReference type="InterPro" id="IPR009056">
    <property type="entry name" value="Cyt_c-like_dom"/>
</dbReference>
<evidence type="ECO:0000256" key="2">
    <source>
        <dbReference type="ARBA" id="ARBA00022617"/>
    </source>
</evidence>
<evidence type="ECO:0000256" key="4">
    <source>
        <dbReference type="ARBA" id="ARBA00022982"/>
    </source>
</evidence>
<dbReference type="PANTHER" id="PTHR11961">
    <property type="entry name" value="CYTOCHROME C"/>
    <property type="match status" value="1"/>
</dbReference>
<keyword evidence="8" id="KW-0812">Transmembrane</keyword>
<dbReference type="PROSITE" id="PS51007">
    <property type="entry name" value="CYTC"/>
    <property type="match status" value="1"/>
</dbReference>
<dbReference type="RefSeq" id="WP_315725841.1">
    <property type="nucleotide sequence ID" value="NZ_JAVUPU010000004.1"/>
</dbReference>
<keyword evidence="1" id="KW-0813">Transport</keyword>
<organism evidence="10 11">
    <name type="scientific">Sphingosinicella rhizophila</name>
    <dbReference type="NCBI Taxonomy" id="3050082"/>
    <lineage>
        <taxon>Bacteria</taxon>
        <taxon>Pseudomonadati</taxon>
        <taxon>Pseudomonadota</taxon>
        <taxon>Alphaproteobacteria</taxon>
        <taxon>Sphingomonadales</taxon>
        <taxon>Sphingosinicellaceae</taxon>
        <taxon>Sphingosinicella</taxon>
    </lineage>
</organism>
<feature type="transmembrane region" description="Helical" evidence="8">
    <location>
        <begin position="12"/>
        <end position="30"/>
    </location>
</feature>
<dbReference type="SUPFAM" id="SSF46626">
    <property type="entry name" value="Cytochrome c"/>
    <property type="match status" value="1"/>
</dbReference>
<evidence type="ECO:0000256" key="1">
    <source>
        <dbReference type="ARBA" id="ARBA00022448"/>
    </source>
</evidence>
<keyword evidence="2 6" id="KW-0349">Heme</keyword>
<feature type="domain" description="Cytochrome c" evidence="9">
    <location>
        <begin position="66"/>
        <end position="166"/>
    </location>
</feature>
<keyword evidence="4" id="KW-0249">Electron transport</keyword>
<keyword evidence="3 6" id="KW-0479">Metal-binding</keyword>
<accession>A0ABU3Q6Y8</accession>
<evidence type="ECO:0000259" key="9">
    <source>
        <dbReference type="PROSITE" id="PS51007"/>
    </source>
</evidence>
<evidence type="ECO:0000256" key="5">
    <source>
        <dbReference type="ARBA" id="ARBA00023004"/>
    </source>
</evidence>